<feature type="signal peptide" evidence="3">
    <location>
        <begin position="1"/>
        <end position="27"/>
    </location>
</feature>
<dbReference type="SUPFAM" id="SSF63829">
    <property type="entry name" value="Calcium-dependent phosphotriesterase"/>
    <property type="match status" value="1"/>
</dbReference>
<dbReference type="Gene3D" id="2.120.10.30">
    <property type="entry name" value="TolB, C-terminal domain"/>
    <property type="match status" value="1"/>
</dbReference>
<feature type="chain" id="PRO_5030584189" evidence="3">
    <location>
        <begin position="28"/>
        <end position="375"/>
    </location>
</feature>
<dbReference type="AlphaFoldDB" id="A0A7W4PN49"/>
<comment type="caution">
    <text evidence="4">The sequence shown here is derived from an EMBL/GenBank/DDBJ whole genome shotgun (WGS) entry which is preliminary data.</text>
</comment>
<dbReference type="PANTHER" id="PTHR10009:SF18">
    <property type="entry name" value="PROTEIN YELLOW-LIKE PROTEIN"/>
    <property type="match status" value="1"/>
</dbReference>
<keyword evidence="5" id="KW-1185">Reference proteome</keyword>
<dbReference type="InterPro" id="IPR011042">
    <property type="entry name" value="6-blade_b-propeller_TolB-like"/>
</dbReference>
<evidence type="ECO:0000256" key="1">
    <source>
        <dbReference type="ARBA" id="ARBA00004613"/>
    </source>
</evidence>
<sequence>MPIMSTRLSRALCGVLLAAGMVRPALGADSVDRGAAPSGNVEVVGRFSQAEPSGIALLPDGRLVLSFPTSAQDHPGPRLATWTDGRLLPFPSAAAQKTFLSPLGMTRDARGRLWVVDEGMVAGVRAAPRPALIGIDPASGAVFARIALHAPAVRPDSHVNDVRVDLTHGVAGTAYISDTSQAGHPALVVVDLARGQARRVLADRPCVSAEPGFAMEVDGRMARYDLAHPAMGQGGVNGIALDRDASRLYWAPLSSRRLYSAPTALLADPAVTDDALERAVRDEGEVGVADGMATARDGSFYITDIERHGVLRRTPDGRLSMVAHDPRLIAPDSLALDGGALWMTVGQWSRLPAFHDGQDMQERPYLLVRIAPVAP</sequence>
<reference evidence="4 5" key="1">
    <citation type="submission" date="2020-04" db="EMBL/GenBank/DDBJ databases">
        <title>Description of novel Gluconacetobacter.</title>
        <authorList>
            <person name="Sombolestani A."/>
        </authorList>
    </citation>
    <scope>NUCLEOTIDE SEQUENCE [LARGE SCALE GENOMIC DNA]</scope>
    <source>
        <strain evidence="4 5">LMG 27802</strain>
    </source>
</reference>
<evidence type="ECO:0000313" key="4">
    <source>
        <dbReference type="EMBL" id="MBB2200501.1"/>
    </source>
</evidence>
<protein>
    <submittedName>
        <fullName evidence="4">Gluconolactonase</fullName>
    </submittedName>
</protein>
<dbReference type="GO" id="GO:0005576">
    <property type="term" value="C:extracellular region"/>
    <property type="evidence" value="ECO:0007669"/>
    <property type="project" value="UniProtKB-SubCell"/>
</dbReference>
<dbReference type="EMBL" id="JABEQM010000002">
    <property type="protein sequence ID" value="MBB2200501.1"/>
    <property type="molecule type" value="Genomic_DNA"/>
</dbReference>
<dbReference type="InterPro" id="IPR017996">
    <property type="entry name" value="MRJP/yellow-related"/>
</dbReference>
<name>A0A7W4PN49_9PROT</name>
<dbReference type="RefSeq" id="WP_408869810.1">
    <property type="nucleotide sequence ID" value="NZ_JABEQM010000002.1"/>
</dbReference>
<keyword evidence="3" id="KW-0732">Signal</keyword>
<proteinExistence type="predicted"/>
<dbReference type="Proteomes" id="UP000578030">
    <property type="component" value="Unassembled WGS sequence"/>
</dbReference>
<evidence type="ECO:0000256" key="3">
    <source>
        <dbReference type="SAM" id="SignalP"/>
    </source>
</evidence>
<dbReference type="PANTHER" id="PTHR10009">
    <property type="entry name" value="PROTEIN YELLOW-RELATED"/>
    <property type="match status" value="1"/>
</dbReference>
<evidence type="ECO:0000313" key="5">
    <source>
        <dbReference type="Proteomes" id="UP000578030"/>
    </source>
</evidence>
<accession>A0A7W4PN49</accession>
<evidence type="ECO:0000256" key="2">
    <source>
        <dbReference type="ARBA" id="ARBA00022525"/>
    </source>
</evidence>
<gene>
    <name evidence="4" type="ORF">HLH28_02730</name>
</gene>
<organism evidence="4 5">
    <name type="scientific">Gluconacetobacter tumulisoli</name>
    <dbReference type="NCBI Taxonomy" id="1286189"/>
    <lineage>
        <taxon>Bacteria</taxon>
        <taxon>Pseudomonadati</taxon>
        <taxon>Pseudomonadota</taxon>
        <taxon>Alphaproteobacteria</taxon>
        <taxon>Acetobacterales</taxon>
        <taxon>Acetobacteraceae</taxon>
        <taxon>Gluconacetobacter</taxon>
    </lineage>
</organism>
<keyword evidence="2" id="KW-0964">Secreted</keyword>
<comment type="subcellular location">
    <subcellularLocation>
        <location evidence="1">Secreted</location>
    </subcellularLocation>
</comment>
<dbReference type="Pfam" id="PF03022">
    <property type="entry name" value="MRJP"/>
    <property type="match status" value="1"/>
</dbReference>